<organism evidence="1 2">
    <name type="scientific">Shinella granuli</name>
    <dbReference type="NCBI Taxonomy" id="323621"/>
    <lineage>
        <taxon>Bacteria</taxon>
        <taxon>Pseudomonadati</taxon>
        <taxon>Pseudomonadota</taxon>
        <taxon>Alphaproteobacteria</taxon>
        <taxon>Hyphomicrobiales</taxon>
        <taxon>Rhizobiaceae</taxon>
        <taxon>Shinella</taxon>
    </lineage>
</organism>
<dbReference type="AlphaFoldDB" id="A0A4R2CWL2"/>
<comment type="caution">
    <text evidence="1">The sequence shown here is derived from an EMBL/GenBank/DDBJ whole genome shotgun (WGS) entry which is preliminary data.</text>
</comment>
<name>A0A4R2CWL2_SHIGR</name>
<dbReference type="Proteomes" id="UP000295351">
    <property type="component" value="Unassembled WGS sequence"/>
</dbReference>
<proteinExistence type="predicted"/>
<dbReference type="EMBL" id="SLVX01000009">
    <property type="protein sequence ID" value="TCN43809.1"/>
    <property type="molecule type" value="Genomic_DNA"/>
</dbReference>
<keyword evidence="2" id="KW-1185">Reference proteome</keyword>
<evidence type="ECO:0000313" key="1">
    <source>
        <dbReference type="EMBL" id="TCN43809.1"/>
    </source>
</evidence>
<protein>
    <submittedName>
        <fullName evidence="1">Uncharacterized protein</fullName>
    </submittedName>
</protein>
<reference evidence="1 2" key="1">
    <citation type="submission" date="2019-03" db="EMBL/GenBank/DDBJ databases">
        <title>Genomic Encyclopedia of Type Strains, Phase IV (KMG-IV): sequencing the most valuable type-strain genomes for metagenomic binning, comparative biology and taxonomic classification.</title>
        <authorList>
            <person name="Goeker M."/>
        </authorList>
    </citation>
    <scope>NUCLEOTIDE SEQUENCE [LARGE SCALE GENOMIC DNA]</scope>
    <source>
        <strain evidence="1 2">DSM 18401</strain>
    </source>
</reference>
<gene>
    <name evidence="1" type="ORF">EV665_109194</name>
</gene>
<evidence type="ECO:0000313" key="2">
    <source>
        <dbReference type="Proteomes" id="UP000295351"/>
    </source>
</evidence>
<sequence length="51" mass="5942">MFLSNEGLYETVPISVPAFSQARPTVDARPFPFVRFRTDTRRWVVSPILWS</sequence>
<accession>A0A4R2CWL2</accession>